<proteinExistence type="predicted"/>
<dbReference type="Pfam" id="PF20256">
    <property type="entry name" value="MoCoBD_2"/>
    <property type="match status" value="1"/>
</dbReference>
<dbReference type="PANTHER" id="PTHR11908:SF157">
    <property type="entry name" value="XANTHINE DEHYDROGENASE SUBUNIT D-RELATED"/>
    <property type="match status" value="1"/>
</dbReference>
<protein>
    <submittedName>
        <fullName evidence="2">Xanthine dehydrogenase</fullName>
    </submittedName>
</protein>
<dbReference type="Gene3D" id="3.30.365.10">
    <property type="entry name" value="Aldehyde oxidase/xanthine dehydrogenase, molybdopterin binding domain"/>
    <property type="match status" value="4"/>
</dbReference>
<reference evidence="2" key="1">
    <citation type="journal article" date="2020" name="mSystems">
        <title>Genome- and Community-Level Interaction Insights into Carbon Utilization and Element Cycling Functions of Hydrothermarchaeota in Hydrothermal Sediment.</title>
        <authorList>
            <person name="Zhou Z."/>
            <person name="Liu Y."/>
            <person name="Xu W."/>
            <person name="Pan J."/>
            <person name="Luo Z.H."/>
            <person name="Li M."/>
        </authorList>
    </citation>
    <scope>NUCLEOTIDE SEQUENCE [LARGE SCALE GENOMIC DNA]</scope>
    <source>
        <strain evidence="2">HyVt-577</strain>
    </source>
</reference>
<sequence length="776" mass="84086">MSSFNIIGKREPRVDALGKVTGAAKYADDYNLPHQLHGAVKYAEYPHAEILSIDTSEAEKVPGVEAVLTYKDVPGANHFGLIPNIRILADDHTRYLGDVVAVVAAVDRRTAQKAADLIKVKYRELLAVFDPEEALEENAPVIHEGGNEIVHHKVRKGDVAAGFEEADFIIEKTFKTQPIEHAYLEPEAALVYPDEHDGFTVIGCMQNFYTSHKVIAAALGLPLNKVQIIQSTMGGSFGGKDEAATLVAVRAALLAQKTGRPVKMLSTREDSIRQSYKRHAYKLYYKWGCKKDGTIAAMEIKAVADGGAYASMSPFVTWRSVVQATGPYYCPNVKTDVYAAYTNNNFTGAMRGFGSPQVNFAIESMMDELAERVGVSPLQIRLRNAFEDGAETATGQKLTHRVSLKEVLIKAAEASDFERKWREYRSEANRTKTFPKGIGLSCAYRGVSLGAEGVDAASAVVYVQPDGSVTVSAGIIDMGQGARTVMAQIVAEVLGIPLQRIHFLEPDSGRVADSGPTVASRGTIMGGGAAKIAAENVREIMKHTAAVVYSVSPAHLGFRDGKVWDDNGKSSRPLCTFEELTAACYARGKPLFASGVRHVAETNWDEETGQGNAYFTFVYGANVAEVQVDSATGQTELLNFVSVHDVGRAINKATVEGQIYGGVAMGAGYGMMEEFIQENGEAKTINFDEYYILTAMDVPKMKAVIVENPDEHGPFGAKSVGEPAVEMAAPAVTNAIYNATGRRVQNLPANLEEVRLGQKLRRNVQRASVACKIEPK</sequence>
<name>A0A7V4WUF1_CALAY</name>
<dbReference type="AlphaFoldDB" id="A0A7V4WUF1"/>
<dbReference type="InterPro" id="IPR008274">
    <property type="entry name" value="AldOxase/xan_DH_MoCoBD1"/>
</dbReference>
<dbReference type="SUPFAM" id="SSF56003">
    <property type="entry name" value="Molybdenum cofactor-binding domain"/>
    <property type="match status" value="1"/>
</dbReference>
<dbReference type="Gene3D" id="3.90.1170.50">
    <property type="entry name" value="Aldehyde oxidase/xanthine dehydrogenase, a/b hammerhead"/>
    <property type="match status" value="1"/>
</dbReference>
<evidence type="ECO:0000313" key="2">
    <source>
        <dbReference type="EMBL" id="HGY54753.1"/>
    </source>
</evidence>
<dbReference type="Proteomes" id="UP000885779">
    <property type="component" value="Unassembled WGS sequence"/>
</dbReference>
<comment type="caution">
    <text evidence="2">The sequence shown here is derived from an EMBL/GenBank/DDBJ whole genome shotgun (WGS) entry which is preliminary data.</text>
</comment>
<organism evidence="2">
    <name type="scientific">Caldithrix abyssi</name>
    <dbReference type="NCBI Taxonomy" id="187145"/>
    <lineage>
        <taxon>Bacteria</taxon>
        <taxon>Pseudomonadati</taxon>
        <taxon>Calditrichota</taxon>
        <taxon>Calditrichia</taxon>
        <taxon>Calditrichales</taxon>
        <taxon>Calditrichaceae</taxon>
        <taxon>Caldithrix</taxon>
    </lineage>
</organism>
<dbReference type="InterPro" id="IPR046867">
    <property type="entry name" value="AldOxase/xan_DH_MoCoBD2"/>
</dbReference>
<dbReference type="InterPro" id="IPR037165">
    <property type="entry name" value="AldOxase/xan_DH_Mopterin-bd_sf"/>
</dbReference>
<dbReference type="PANTHER" id="PTHR11908">
    <property type="entry name" value="XANTHINE DEHYDROGENASE"/>
    <property type="match status" value="1"/>
</dbReference>
<dbReference type="GO" id="GO:0005506">
    <property type="term" value="F:iron ion binding"/>
    <property type="evidence" value="ECO:0007669"/>
    <property type="project" value="InterPro"/>
</dbReference>
<dbReference type="InterPro" id="IPR000674">
    <property type="entry name" value="Ald_Oxase/Xan_DH_a/b"/>
</dbReference>
<evidence type="ECO:0000259" key="1">
    <source>
        <dbReference type="SMART" id="SM01008"/>
    </source>
</evidence>
<dbReference type="Pfam" id="PF02738">
    <property type="entry name" value="MoCoBD_1"/>
    <property type="match status" value="1"/>
</dbReference>
<dbReference type="SMART" id="SM01008">
    <property type="entry name" value="Ald_Xan_dh_C"/>
    <property type="match status" value="1"/>
</dbReference>
<dbReference type="Pfam" id="PF01315">
    <property type="entry name" value="Ald_Xan_dh_C"/>
    <property type="match status" value="1"/>
</dbReference>
<dbReference type="EMBL" id="DRQG01000030">
    <property type="protein sequence ID" value="HGY54753.1"/>
    <property type="molecule type" value="Genomic_DNA"/>
</dbReference>
<dbReference type="InterPro" id="IPR036856">
    <property type="entry name" value="Ald_Oxase/Xan_DH_a/b_sf"/>
</dbReference>
<dbReference type="SUPFAM" id="SSF54665">
    <property type="entry name" value="CO dehydrogenase molybdoprotein N-domain-like"/>
    <property type="match status" value="1"/>
</dbReference>
<feature type="domain" description="Aldehyde oxidase/xanthine dehydrogenase a/b hammerhead" evidence="1">
    <location>
        <begin position="21"/>
        <end position="126"/>
    </location>
</feature>
<dbReference type="GO" id="GO:0016491">
    <property type="term" value="F:oxidoreductase activity"/>
    <property type="evidence" value="ECO:0007669"/>
    <property type="project" value="InterPro"/>
</dbReference>
<dbReference type="InterPro" id="IPR016208">
    <property type="entry name" value="Ald_Oxase/xanthine_DH-like"/>
</dbReference>
<accession>A0A7V4WUF1</accession>
<gene>
    <name evidence="2" type="ORF">ENK44_03535</name>
</gene>